<dbReference type="PROSITE" id="PS51257">
    <property type="entry name" value="PROKAR_LIPOPROTEIN"/>
    <property type="match status" value="1"/>
</dbReference>
<feature type="domain" description="Pyrroloquinoline quinone-dependent pyranose dehydrogenase beta-propeller" evidence="1">
    <location>
        <begin position="55"/>
        <end position="386"/>
    </location>
</feature>
<dbReference type="PANTHER" id="PTHR19328">
    <property type="entry name" value="HEDGEHOG-INTERACTING PROTEIN"/>
    <property type="match status" value="1"/>
</dbReference>
<dbReference type="AlphaFoldDB" id="A0A5B7SRQ7"/>
<name>A0A5B7SRQ7_9FLAO</name>
<accession>A0A5B7SRQ7</accession>
<keyword evidence="3" id="KW-1185">Reference proteome</keyword>
<organism evidence="2 3">
    <name type="scientific">Aggregatimonas sangjinii</name>
    <dbReference type="NCBI Taxonomy" id="2583587"/>
    <lineage>
        <taxon>Bacteria</taxon>
        <taxon>Pseudomonadati</taxon>
        <taxon>Bacteroidota</taxon>
        <taxon>Flavobacteriia</taxon>
        <taxon>Flavobacteriales</taxon>
        <taxon>Flavobacteriaceae</taxon>
        <taxon>Aggregatimonas</taxon>
    </lineage>
</organism>
<dbReference type="SUPFAM" id="SSF50952">
    <property type="entry name" value="Soluble quinoprotein glucose dehydrogenase"/>
    <property type="match status" value="1"/>
</dbReference>
<dbReference type="Gene3D" id="2.120.10.30">
    <property type="entry name" value="TolB, C-terminal domain"/>
    <property type="match status" value="1"/>
</dbReference>
<reference evidence="2 3" key="1">
    <citation type="submission" date="2019-05" db="EMBL/GenBank/DDBJ databases">
        <title>Genome sequencing of F202Z8.</title>
        <authorList>
            <person name="Kwon Y.M."/>
        </authorList>
    </citation>
    <scope>NUCLEOTIDE SEQUENCE [LARGE SCALE GENOMIC DNA]</scope>
    <source>
        <strain evidence="2 3">F202Z8</strain>
    </source>
</reference>
<dbReference type="Pfam" id="PF22807">
    <property type="entry name" value="TrAA12"/>
    <property type="match status" value="1"/>
</dbReference>
<dbReference type="Proteomes" id="UP000310017">
    <property type="component" value="Chromosome"/>
</dbReference>
<dbReference type="InterPro" id="IPR054539">
    <property type="entry name" value="Beta-prop_PDH"/>
</dbReference>
<proteinExistence type="predicted"/>
<dbReference type="PANTHER" id="PTHR19328:SF40">
    <property type="entry name" value="BLL0591 PROTEIN"/>
    <property type="match status" value="1"/>
</dbReference>
<dbReference type="EMBL" id="CP040710">
    <property type="protein sequence ID" value="QCX00039.1"/>
    <property type="molecule type" value="Genomic_DNA"/>
</dbReference>
<dbReference type="OrthoDB" id="9811395at2"/>
<sequence length="402" mass="44429">MNHRMKKLVGKGGLALLLCLVIASCKEDKKEVVEVPIAKEAPPYEGNLAIDSLNLPEGFKIDVFAEGIDGARSMAMGDNGTLFVGTRNENTVYALQDLDGDFRAEKMIVLDTTLKVPNGLAFKDGALYVAEVGRLLRYPNIEQQLSTPKSPEVVYDDYPTEFHHGWKYIAFGPDGKLYVPVGAPCNICDKSKEDERFATITRMDPDGTNREIYAKGVRNSVGFTWHPETEELWFTDNGRDMLGDDIPPCELNRVTVAGQHFGYPFCHGGTVSDPEFGSQHPCSDFVAPVQALGAHVAPLGIKFYTGGMFPEKYKGLAFIAEHGSWNRSSKVGYKISTVTLQDNKAVSYDTFLDGWLNEETQEAFGRPVDILELKDGSLLISDDFGDAIYRLSYEEPKVASLD</sequence>
<evidence type="ECO:0000259" key="1">
    <source>
        <dbReference type="Pfam" id="PF22807"/>
    </source>
</evidence>
<dbReference type="KEGG" id="asag:FGM00_07965"/>
<gene>
    <name evidence="2" type="ORF">FGM00_07965</name>
</gene>
<evidence type="ECO:0000313" key="3">
    <source>
        <dbReference type="Proteomes" id="UP000310017"/>
    </source>
</evidence>
<evidence type="ECO:0000313" key="2">
    <source>
        <dbReference type="EMBL" id="QCX00039.1"/>
    </source>
</evidence>
<dbReference type="InterPro" id="IPR011041">
    <property type="entry name" value="Quinoprot_gluc/sorb_DH_b-prop"/>
</dbReference>
<protein>
    <submittedName>
        <fullName evidence="2">Sorbosone dehydrogenase family protein</fullName>
    </submittedName>
</protein>
<dbReference type="InterPro" id="IPR011042">
    <property type="entry name" value="6-blade_b-propeller_TolB-like"/>
</dbReference>